<comment type="caution">
    <text evidence="2">The sequence shown here is derived from an EMBL/GenBank/DDBJ whole genome shotgun (WGS) entry which is preliminary data.</text>
</comment>
<protein>
    <submittedName>
        <fullName evidence="2">Uncharacterized protein</fullName>
    </submittedName>
</protein>
<dbReference type="Proteomes" id="UP000095192">
    <property type="component" value="Unassembled WGS sequence"/>
</dbReference>
<organism evidence="2 3">
    <name type="scientific">Cyclospora cayetanensis</name>
    <dbReference type="NCBI Taxonomy" id="88456"/>
    <lineage>
        <taxon>Eukaryota</taxon>
        <taxon>Sar</taxon>
        <taxon>Alveolata</taxon>
        <taxon>Apicomplexa</taxon>
        <taxon>Conoidasida</taxon>
        <taxon>Coccidia</taxon>
        <taxon>Eucoccidiorida</taxon>
        <taxon>Eimeriorina</taxon>
        <taxon>Eimeriidae</taxon>
        <taxon>Cyclospora</taxon>
    </lineage>
</organism>
<proteinExistence type="predicted"/>
<dbReference type="InParanoid" id="A0A1D3D5T7"/>
<name>A0A1D3D5T7_9EIME</name>
<dbReference type="AlphaFoldDB" id="A0A1D3D5T7"/>
<dbReference type="VEuPathDB" id="ToxoDB:cyc_01433"/>
<feature type="region of interest" description="Disordered" evidence="1">
    <location>
        <begin position="79"/>
        <end position="111"/>
    </location>
</feature>
<keyword evidence="3" id="KW-1185">Reference proteome</keyword>
<sequence>MPELPCCRLTPLHLAVRENAVAAVSTRTHSIHVSSLPSHLQLMPKSHTPGYPVAQAKALLFSREAEEFYIDVDAEDLERKTPAQMAQTKPLKDMLQRYKQSRTKPLLTPNE</sequence>
<evidence type="ECO:0000256" key="1">
    <source>
        <dbReference type="SAM" id="MobiDB-lite"/>
    </source>
</evidence>
<accession>A0A1D3D5T7</accession>
<gene>
    <name evidence="2" type="ORF">cyc_01433</name>
</gene>
<evidence type="ECO:0000313" key="2">
    <source>
        <dbReference type="EMBL" id="OEH78823.1"/>
    </source>
</evidence>
<reference evidence="2 3" key="1">
    <citation type="journal article" date="2016" name="BMC Genomics">
        <title>Comparative genomics reveals Cyclospora cayetanensis possesses coccidia-like metabolism and invasion components but unique surface antigens.</title>
        <authorList>
            <person name="Liu S."/>
            <person name="Wang L."/>
            <person name="Zheng H."/>
            <person name="Xu Z."/>
            <person name="Roellig D.M."/>
            <person name="Li N."/>
            <person name="Frace M.A."/>
            <person name="Tang K."/>
            <person name="Arrowood M.J."/>
            <person name="Moss D.M."/>
            <person name="Zhang L."/>
            <person name="Feng Y."/>
            <person name="Xiao L."/>
        </authorList>
    </citation>
    <scope>NUCLEOTIDE SEQUENCE [LARGE SCALE GENOMIC DNA]</scope>
    <source>
        <strain evidence="2 3">CHN_HEN01</strain>
    </source>
</reference>
<dbReference type="EMBL" id="JROU02000600">
    <property type="protein sequence ID" value="OEH78823.1"/>
    <property type="molecule type" value="Genomic_DNA"/>
</dbReference>
<evidence type="ECO:0000313" key="3">
    <source>
        <dbReference type="Proteomes" id="UP000095192"/>
    </source>
</evidence>